<reference evidence="9" key="1">
    <citation type="submission" date="2023-06" db="EMBL/GenBank/DDBJ databases">
        <title>Genome-scale phylogeny and comparative genomics of the fungal order Sordariales.</title>
        <authorList>
            <consortium name="Lawrence Berkeley National Laboratory"/>
            <person name="Hensen N."/>
            <person name="Bonometti L."/>
            <person name="Westerberg I."/>
            <person name="Brannstrom I.O."/>
            <person name="Guillou S."/>
            <person name="Cros-Aarteil S."/>
            <person name="Calhoun S."/>
            <person name="Haridas S."/>
            <person name="Kuo A."/>
            <person name="Mondo S."/>
            <person name="Pangilinan J."/>
            <person name="Riley R."/>
            <person name="LaButti K."/>
            <person name="Andreopoulos B."/>
            <person name="Lipzen A."/>
            <person name="Chen C."/>
            <person name="Yanf M."/>
            <person name="Daum C."/>
            <person name="Ng V."/>
            <person name="Clum A."/>
            <person name="Steindorff A."/>
            <person name="Ohm R."/>
            <person name="Martin F."/>
            <person name="Silar P."/>
            <person name="Natvig D."/>
            <person name="Lalanne C."/>
            <person name="Gautier V."/>
            <person name="Ament-velasquez S.L."/>
            <person name="Kruys A."/>
            <person name="Hutchinson M.I."/>
            <person name="Powell A.J."/>
            <person name="Barry K."/>
            <person name="Miller A.N."/>
            <person name="Grigoriev I.V."/>
            <person name="Debuchy R."/>
            <person name="Gladieux P."/>
            <person name="Thoren M.H."/>
            <person name="Johannesson H."/>
        </authorList>
    </citation>
    <scope>NUCLEOTIDE SEQUENCE</scope>
    <source>
        <strain evidence="9">SMH3187-1</strain>
    </source>
</reference>
<accession>A0AA40EP23</accession>
<dbReference type="PANTHER" id="PTHR46140:SF1">
    <property type="entry name" value="VACUOLAR TRANSPORTER CHAPERONE COMPLEX SUBUNIT 4-RELATED"/>
    <property type="match status" value="1"/>
</dbReference>
<comment type="subcellular location">
    <subcellularLocation>
        <location evidence="1">Vacuole membrane</location>
        <topology evidence="1">Multi-pass membrane protein</topology>
    </subcellularLocation>
</comment>
<organism evidence="9 10">
    <name type="scientific">Schizothecium vesticola</name>
    <dbReference type="NCBI Taxonomy" id="314040"/>
    <lineage>
        <taxon>Eukaryota</taxon>
        <taxon>Fungi</taxon>
        <taxon>Dikarya</taxon>
        <taxon>Ascomycota</taxon>
        <taxon>Pezizomycotina</taxon>
        <taxon>Sordariomycetes</taxon>
        <taxon>Sordariomycetidae</taxon>
        <taxon>Sordariales</taxon>
        <taxon>Schizotheciaceae</taxon>
        <taxon>Schizothecium</taxon>
    </lineage>
</organism>
<feature type="region of interest" description="Disordered" evidence="6">
    <location>
        <begin position="292"/>
        <end position="348"/>
    </location>
</feature>
<evidence type="ECO:0000313" key="10">
    <source>
        <dbReference type="Proteomes" id="UP001172155"/>
    </source>
</evidence>
<evidence type="ECO:0000256" key="2">
    <source>
        <dbReference type="ARBA" id="ARBA00022554"/>
    </source>
</evidence>
<dbReference type="PANTHER" id="PTHR46140">
    <property type="entry name" value="VACUOLAR TRANSPORTER CHAPERONE 1-RELATED"/>
    <property type="match status" value="1"/>
</dbReference>
<dbReference type="CDD" id="cd14474">
    <property type="entry name" value="SPX_YDR089W"/>
    <property type="match status" value="1"/>
</dbReference>
<dbReference type="PROSITE" id="PS51382">
    <property type="entry name" value="SPX"/>
    <property type="match status" value="1"/>
</dbReference>
<evidence type="ECO:0000256" key="5">
    <source>
        <dbReference type="ARBA" id="ARBA00023136"/>
    </source>
</evidence>
<evidence type="ECO:0000259" key="8">
    <source>
        <dbReference type="PROSITE" id="PS51382"/>
    </source>
</evidence>
<keyword evidence="10" id="KW-1185">Reference proteome</keyword>
<keyword evidence="5 7" id="KW-0472">Membrane</keyword>
<evidence type="ECO:0000256" key="4">
    <source>
        <dbReference type="ARBA" id="ARBA00022989"/>
    </source>
</evidence>
<sequence>MKYGEQFERESAPQWSLHNIDYNSLKHHIKVHTTRDQATSIPIPGHQDASLRRFEDDLYAELTRQHDRVDLFVSSKSDEISRRLRHLSGQIHRLLVGRPPAPSDHRASLKRQRRFARYEQCLLQCGNDIQSLQRFVDAQIVAFRKICKKYRKWTGSSALGTRFREAVLAHPKSFTRRNPDHLQSEYDELKTTLHGAFPTSPSGANSPATDSVRTLRVSGPPSPSSTVVAAAPQHPGYWNEYDHGSEADDAERRDDSTYAIYINPNQNTSFPGVASLAALFSKPLQGLRKFRLTGTRPTEPDERGPLLPSHTDTYGAISPGSSLSDTEAEDDSGRPTAFHRRGSCGYASSSEDFPGGDFPGGYKTYVALPSLEDQHLARYHERVLSWATWSAFGVAYLLMGIAAVLIKTGRHKMRLEVDAGVTLGIMASLGAACAGLGMSLSRQERVPWVATLGVWVGFVAACVMNGVLLVMVVGNPPL</sequence>
<feature type="compositionally biased region" description="Polar residues" evidence="6">
    <location>
        <begin position="199"/>
        <end position="212"/>
    </location>
</feature>
<feature type="transmembrane region" description="Helical" evidence="7">
    <location>
        <begin position="418"/>
        <end position="440"/>
    </location>
</feature>
<dbReference type="GO" id="GO:0005774">
    <property type="term" value="C:vacuolar membrane"/>
    <property type="evidence" value="ECO:0007669"/>
    <property type="project" value="UniProtKB-SubCell"/>
</dbReference>
<name>A0AA40EP23_9PEZI</name>
<keyword evidence="4 7" id="KW-1133">Transmembrane helix</keyword>
<keyword evidence="2" id="KW-0926">Vacuole</keyword>
<feature type="transmembrane region" description="Helical" evidence="7">
    <location>
        <begin position="452"/>
        <end position="473"/>
    </location>
</feature>
<protein>
    <recommendedName>
        <fullName evidence="8">SPX domain-containing protein</fullName>
    </recommendedName>
</protein>
<proteinExistence type="predicted"/>
<feature type="domain" description="SPX" evidence="8">
    <location>
        <begin position="1"/>
        <end position="164"/>
    </location>
</feature>
<evidence type="ECO:0000256" key="1">
    <source>
        <dbReference type="ARBA" id="ARBA00004128"/>
    </source>
</evidence>
<dbReference type="InterPro" id="IPR004331">
    <property type="entry name" value="SPX_dom"/>
</dbReference>
<dbReference type="AlphaFoldDB" id="A0AA40EP23"/>
<evidence type="ECO:0000256" key="6">
    <source>
        <dbReference type="SAM" id="MobiDB-lite"/>
    </source>
</evidence>
<evidence type="ECO:0000313" key="9">
    <source>
        <dbReference type="EMBL" id="KAK0742856.1"/>
    </source>
</evidence>
<dbReference type="Proteomes" id="UP001172155">
    <property type="component" value="Unassembled WGS sequence"/>
</dbReference>
<feature type="region of interest" description="Disordered" evidence="6">
    <location>
        <begin position="193"/>
        <end position="229"/>
    </location>
</feature>
<keyword evidence="3 7" id="KW-0812">Transmembrane</keyword>
<feature type="transmembrane region" description="Helical" evidence="7">
    <location>
        <begin position="386"/>
        <end position="406"/>
    </location>
</feature>
<dbReference type="EMBL" id="JAUKUD010000005">
    <property type="protein sequence ID" value="KAK0742856.1"/>
    <property type="molecule type" value="Genomic_DNA"/>
</dbReference>
<comment type="caution">
    <text evidence="9">The sequence shown here is derived from an EMBL/GenBank/DDBJ whole genome shotgun (WGS) entry which is preliminary data.</text>
</comment>
<dbReference type="InterPro" id="IPR051572">
    <property type="entry name" value="VTC_Complex_Subunit"/>
</dbReference>
<dbReference type="GO" id="GO:0006799">
    <property type="term" value="P:polyphosphate biosynthetic process"/>
    <property type="evidence" value="ECO:0007669"/>
    <property type="project" value="UniProtKB-ARBA"/>
</dbReference>
<gene>
    <name evidence="9" type="ORF">B0T18DRAFT_349647</name>
</gene>
<evidence type="ECO:0000256" key="7">
    <source>
        <dbReference type="SAM" id="Phobius"/>
    </source>
</evidence>
<evidence type="ECO:0000256" key="3">
    <source>
        <dbReference type="ARBA" id="ARBA00022692"/>
    </source>
</evidence>